<evidence type="ECO:0000313" key="2">
    <source>
        <dbReference type="Proteomes" id="UP000182334"/>
    </source>
</evidence>
<organism evidence="1 2">
    <name type="scientific">Sungouiella intermedia</name>
    <dbReference type="NCBI Taxonomy" id="45354"/>
    <lineage>
        <taxon>Eukaryota</taxon>
        <taxon>Fungi</taxon>
        <taxon>Dikarya</taxon>
        <taxon>Ascomycota</taxon>
        <taxon>Saccharomycotina</taxon>
        <taxon>Pichiomycetes</taxon>
        <taxon>Metschnikowiaceae</taxon>
        <taxon>Sungouiella</taxon>
    </lineage>
</organism>
<dbReference type="InterPro" id="IPR050275">
    <property type="entry name" value="PGM_Phosphatase"/>
</dbReference>
<dbReference type="GO" id="GO:0016791">
    <property type="term" value="F:phosphatase activity"/>
    <property type="evidence" value="ECO:0007669"/>
    <property type="project" value="TreeGrafter"/>
</dbReference>
<proteinExistence type="predicted"/>
<dbReference type="EMBL" id="LT635759">
    <property type="protein sequence ID" value="SGZ53159.1"/>
    <property type="molecule type" value="Genomic_DNA"/>
</dbReference>
<protein>
    <submittedName>
        <fullName evidence="1">CIC11C00000003884</fullName>
    </submittedName>
</protein>
<dbReference type="PANTHER" id="PTHR48100">
    <property type="entry name" value="BROAD-SPECIFICITY PHOSPHATASE YOR283W-RELATED"/>
    <property type="match status" value="1"/>
</dbReference>
<evidence type="ECO:0000313" key="1">
    <source>
        <dbReference type="EMBL" id="SGZ53159.1"/>
    </source>
</evidence>
<dbReference type="CDD" id="cd07067">
    <property type="entry name" value="HP_PGM_like"/>
    <property type="match status" value="1"/>
</dbReference>
<dbReference type="InterPro" id="IPR013078">
    <property type="entry name" value="His_Pase_superF_clade-1"/>
</dbReference>
<dbReference type="GO" id="GO:0005737">
    <property type="term" value="C:cytoplasm"/>
    <property type="evidence" value="ECO:0007669"/>
    <property type="project" value="TreeGrafter"/>
</dbReference>
<dbReference type="Gene3D" id="3.40.50.1240">
    <property type="entry name" value="Phosphoglycerate mutase-like"/>
    <property type="match status" value="1"/>
</dbReference>
<dbReference type="PANTHER" id="PTHR48100:SF1">
    <property type="entry name" value="HISTIDINE PHOSPHATASE FAMILY PROTEIN-RELATED"/>
    <property type="match status" value="1"/>
</dbReference>
<dbReference type="InterPro" id="IPR029033">
    <property type="entry name" value="His_PPase_superfam"/>
</dbReference>
<sequence>MSLLIPTEVDYKDAHGHPTIEEEYQAELERLANEGNKEFSWDFEVVPGFFVQSDPATNDLKFRYTQANLGRLKTWDQIQKDLALLNENANDNEVYKLIICARHGQGYHNMIVEKYSLDAWNKKWNVLGTDGEFIYGPDAMLSELGLNQGRENNNVWKEEIEQHGAPIPSKFYVSPLQRSLWTCVLTWDGLRPSHINPVVTENLRETIGQNLCDKRSSKTVISERFGQYGFVFEEGFEEEDILHTPRRETALEQAVRTNRFCQALFEEDWDEKAGKVNKELAVKHSFISTTSHAGTIRSLIIVFGHRRFTISTGGMVPIVVKATRVA</sequence>
<accession>A0A1L0BP35</accession>
<dbReference type="SUPFAM" id="SSF53254">
    <property type="entry name" value="Phosphoglycerate mutase-like"/>
    <property type="match status" value="1"/>
</dbReference>
<dbReference type="AlphaFoldDB" id="A0A1L0BP35"/>
<reference evidence="1 2" key="1">
    <citation type="submission" date="2016-10" db="EMBL/GenBank/DDBJ databases">
        <authorList>
            <person name="de Groot N.N."/>
        </authorList>
    </citation>
    <scope>NUCLEOTIDE SEQUENCE [LARGE SCALE GENOMIC DNA]</scope>
    <source>
        <strain evidence="1 2">CBS 141442</strain>
    </source>
</reference>
<dbReference type="OrthoDB" id="496981at2759"/>
<dbReference type="Proteomes" id="UP000182334">
    <property type="component" value="Chromosome IV"/>
</dbReference>
<keyword evidence="2" id="KW-1185">Reference proteome</keyword>
<name>A0A1L0BP35_9ASCO</name>
<gene>
    <name evidence="1" type="ORF">SAMEA4029010_CIC11G00000003884</name>
</gene>